<sequence>MSVTSSDSSDDSLLNDALMTAEFSSYNKTQEMENKLINYNGGGDFNQNQKFNTFSNQIENSDNFKGNYDKNETQLSYFEKKELQEENEKLKKEIKYEIQIENQNLKQEVLSEKEKSGYLNEKSIQQGCQVIILKTELQRVIEKFDAYKQIQEKQQVKQNPQKLNPTDLNKDLEHQKEQKEKIELEIQIQLQNVQIKQLQQKILEQNERFEFDQKNMRLIFSQSEVENKKVYEEQYQNIKEKLEEQFEIQTQEIEFLKKELSQKEQNNDIVQKTQEIQNKNAVLQKEVYSVKSQYKELKQDYNKLINDYELLLKNQNSTSNQNKIKNEIKRLEEKQRETEEITVKGIKLQIKDLKNQLDNSNFQKKQALQKLLLLSLENVRLREILQNISQEIEAFKNQSQFSKSQVEILNEKMEVLEKENSLFQFQSQQIREENVQLLEKLNILEKKDNLEKQYRDDYLLFYKQNQELKSQVQVQKQLVENLNINIQNLNQKSEDNLKYYQEQIEQTKNEYQQIVENTILRFNENLNKTINSQNESPQKDDINVQQIEGKNIGFLAKIIQKKDDDIKKLKLLLKEKEEVSNIQFVQNINQKVNQDLKSFQNNEDHKDQQLQNCEQKDKFWMKNGIFYKGKELQIQRLKTITQIEQNQVQQENEQQQNKKGNEIQKENFNKQLTFNDSIKNNSENDFQIQQDQIEGLNRKVESRYGFAQSSDLFGPIHERPLADRVVTTSSWPVPYYQRIFKAYPVREQKDKQSLLLSDIDIDDTNWYQAKQFLKQTYKGREVVNHVENHSQTNTYIMIQNDVASMAKAYVADFSQFIDVANKENKRILNKTNLI</sequence>
<protein>
    <submittedName>
        <fullName evidence="2">Uncharacterized protein</fullName>
    </submittedName>
</protein>
<dbReference type="OrthoDB" id="308959at2759"/>
<evidence type="ECO:0000313" key="3">
    <source>
        <dbReference type="Proteomes" id="UP000054937"/>
    </source>
</evidence>
<proteinExistence type="predicted"/>
<accession>A0A0V0R3C2</accession>
<gene>
    <name evidence="2" type="ORF">PPERSA_01888</name>
</gene>
<dbReference type="AlphaFoldDB" id="A0A0V0R3C2"/>
<evidence type="ECO:0000256" key="1">
    <source>
        <dbReference type="SAM" id="Coils"/>
    </source>
</evidence>
<keyword evidence="3" id="KW-1185">Reference proteome</keyword>
<name>A0A0V0R3C2_PSEPJ</name>
<dbReference type="InParanoid" id="A0A0V0R3C2"/>
<reference evidence="2 3" key="1">
    <citation type="journal article" date="2015" name="Sci. Rep.">
        <title>Genome of the facultative scuticociliatosis pathogen Pseudocohnilembus persalinus provides insight into its virulence through horizontal gene transfer.</title>
        <authorList>
            <person name="Xiong J."/>
            <person name="Wang G."/>
            <person name="Cheng J."/>
            <person name="Tian M."/>
            <person name="Pan X."/>
            <person name="Warren A."/>
            <person name="Jiang C."/>
            <person name="Yuan D."/>
            <person name="Miao W."/>
        </authorList>
    </citation>
    <scope>NUCLEOTIDE SEQUENCE [LARGE SCALE GENOMIC DNA]</scope>
    <source>
        <strain evidence="2">36N120E</strain>
    </source>
</reference>
<dbReference type="EMBL" id="LDAU01000055">
    <property type="protein sequence ID" value="KRX09001.1"/>
    <property type="molecule type" value="Genomic_DNA"/>
</dbReference>
<feature type="coiled-coil region" evidence="1">
    <location>
        <begin position="559"/>
        <end position="616"/>
    </location>
</feature>
<organism evidence="2 3">
    <name type="scientific">Pseudocohnilembus persalinus</name>
    <name type="common">Ciliate</name>
    <dbReference type="NCBI Taxonomy" id="266149"/>
    <lineage>
        <taxon>Eukaryota</taxon>
        <taxon>Sar</taxon>
        <taxon>Alveolata</taxon>
        <taxon>Ciliophora</taxon>
        <taxon>Intramacronucleata</taxon>
        <taxon>Oligohymenophorea</taxon>
        <taxon>Scuticociliatia</taxon>
        <taxon>Philasterida</taxon>
        <taxon>Pseudocohnilembidae</taxon>
        <taxon>Pseudocohnilembus</taxon>
    </lineage>
</organism>
<comment type="caution">
    <text evidence="2">The sequence shown here is derived from an EMBL/GenBank/DDBJ whole genome shotgun (WGS) entry which is preliminary data.</text>
</comment>
<dbReference type="Proteomes" id="UP000054937">
    <property type="component" value="Unassembled WGS sequence"/>
</dbReference>
<feature type="coiled-coil region" evidence="1">
    <location>
        <begin position="172"/>
        <end position="517"/>
    </location>
</feature>
<evidence type="ECO:0000313" key="2">
    <source>
        <dbReference type="EMBL" id="KRX09001.1"/>
    </source>
</evidence>
<keyword evidence="1" id="KW-0175">Coiled coil</keyword>